<accession>A0A918EBG6</accession>
<dbReference type="PANTHER" id="PTHR44942:SF4">
    <property type="entry name" value="METHYLTRANSFERASE TYPE 11 DOMAIN-CONTAINING PROTEIN"/>
    <property type="match status" value="1"/>
</dbReference>
<dbReference type="AlphaFoldDB" id="A0A918EBG6"/>
<evidence type="ECO:0000313" key="5">
    <source>
        <dbReference type="EMBL" id="GGP35772.1"/>
    </source>
</evidence>
<dbReference type="PANTHER" id="PTHR44942">
    <property type="entry name" value="METHYLTRANSF_11 DOMAIN-CONTAINING PROTEIN"/>
    <property type="match status" value="1"/>
</dbReference>
<keyword evidence="2 5" id="KW-0489">Methyltransferase</keyword>
<evidence type="ECO:0000259" key="4">
    <source>
        <dbReference type="Pfam" id="PF08241"/>
    </source>
</evidence>
<dbReference type="SUPFAM" id="SSF53335">
    <property type="entry name" value="S-adenosyl-L-methionine-dependent methyltransferases"/>
    <property type="match status" value="1"/>
</dbReference>
<gene>
    <name evidence="5" type="ORF">GCM10010185_03390</name>
</gene>
<dbReference type="CDD" id="cd02440">
    <property type="entry name" value="AdoMet_MTases"/>
    <property type="match status" value="1"/>
</dbReference>
<sequence>MTSADDRDEMWARRAGSFGSHARAYAEHRPDYPAAAVRWALEPLGGSSLGRSSLEVLDLAAGTGKLTAVLVAEGHQVTAVEPDEKMLAELVRRNEEVRALPGSAERVPLPDRSVDAVLVGQAFHWFDRDAALPEIARVLRPGGVLAGLWNYGDLSVPWVAEFDRIGHDGTNRGVSDVDQVMPDHELFTGSARATFPHVHRRTAETLVATVGTQSHVLVAAEEERRALREQVLAFLRARPETAEGEFDFPLTTHVKRMTRA</sequence>
<dbReference type="GO" id="GO:0032259">
    <property type="term" value="P:methylation"/>
    <property type="evidence" value="ECO:0007669"/>
    <property type="project" value="UniProtKB-KW"/>
</dbReference>
<organism evidence="5 6">
    <name type="scientific">Saccharothrix coeruleofusca</name>
    <dbReference type="NCBI Taxonomy" id="33919"/>
    <lineage>
        <taxon>Bacteria</taxon>
        <taxon>Bacillati</taxon>
        <taxon>Actinomycetota</taxon>
        <taxon>Actinomycetes</taxon>
        <taxon>Pseudonocardiales</taxon>
        <taxon>Pseudonocardiaceae</taxon>
        <taxon>Saccharothrix</taxon>
    </lineage>
</organism>
<reference evidence="5" key="1">
    <citation type="journal article" date="2014" name="Int. J. Syst. Evol. Microbiol.">
        <title>Complete genome sequence of Corynebacterium casei LMG S-19264T (=DSM 44701T), isolated from a smear-ripened cheese.</title>
        <authorList>
            <consortium name="US DOE Joint Genome Institute (JGI-PGF)"/>
            <person name="Walter F."/>
            <person name="Albersmeier A."/>
            <person name="Kalinowski J."/>
            <person name="Ruckert C."/>
        </authorList>
    </citation>
    <scope>NUCLEOTIDE SEQUENCE</scope>
    <source>
        <strain evidence="5">JCM 3313</strain>
    </source>
</reference>
<dbReference type="InterPro" id="IPR029063">
    <property type="entry name" value="SAM-dependent_MTases_sf"/>
</dbReference>
<name>A0A918EBG6_9PSEU</name>
<evidence type="ECO:0000313" key="6">
    <source>
        <dbReference type="Proteomes" id="UP000639606"/>
    </source>
</evidence>
<reference evidence="5" key="2">
    <citation type="submission" date="2020-09" db="EMBL/GenBank/DDBJ databases">
        <authorList>
            <person name="Sun Q."/>
            <person name="Ohkuma M."/>
        </authorList>
    </citation>
    <scope>NUCLEOTIDE SEQUENCE</scope>
    <source>
        <strain evidence="5">JCM 3313</strain>
    </source>
</reference>
<dbReference type="Proteomes" id="UP000639606">
    <property type="component" value="Unassembled WGS sequence"/>
</dbReference>
<evidence type="ECO:0000256" key="2">
    <source>
        <dbReference type="ARBA" id="ARBA00022603"/>
    </source>
</evidence>
<keyword evidence="3" id="KW-0808">Transferase</keyword>
<proteinExistence type="inferred from homology"/>
<protein>
    <submittedName>
        <fullName evidence="5">Type 11 methyltransferase</fullName>
    </submittedName>
</protein>
<evidence type="ECO:0000256" key="3">
    <source>
        <dbReference type="ARBA" id="ARBA00022679"/>
    </source>
</evidence>
<comment type="caution">
    <text evidence="5">The sequence shown here is derived from an EMBL/GenBank/DDBJ whole genome shotgun (WGS) entry which is preliminary data.</text>
</comment>
<dbReference type="InterPro" id="IPR051052">
    <property type="entry name" value="Diverse_substrate_MTase"/>
</dbReference>
<keyword evidence="6" id="KW-1185">Reference proteome</keyword>
<feature type="domain" description="Methyltransferase type 11" evidence="4">
    <location>
        <begin position="57"/>
        <end position="146"/>
    </location>
</feature>
<comment type="similarity">
    <text evidence="1">Belongs to the methyltransferase superfamily.</text>
</comment>
<dbReference type="InterPro" id="IPR013216">
    <property type="entry name" value="Methyltransf_11"/>
</dbReference>
<dbReference type="RefSeq" id="WP_189221230.1">
    <property type="nucleotide sequence ID" value="NZ_BMRG01000001.1"/>
</dbReference>
<dbReference type="EMBL" id="BMRG01000001">
    <property type="protein sequence ID" value="GGP35772.1"/>
    <property type="molecule type" value="Genomic_DNA"/>
</dbReference>
<dbReference type="Pfam" id="PF08241">
    <property type="entry name" value="Methyltransf_11"/>
    <property type="match status" value="1"/>
</dbReference>
<dbReference type="GO" id="GO:0008757">
    <property type="term" value="F:S-adenosylmethionine-dependent methyltransferase activity"/>
    <property type="evidence" value="ECO:0007669"/>
    <property type="project" value="InterPro"/>
</dbReference>
<evidence type="ECO:0000256" key="1">
    <source>
        <dbReference type="ARBA" id="ARBA00008361"/>
    </source>
</evidence>
<dbReference type="Gene3D" id="3.40.50.150">
    <property type="entry name" value="Vaccinia Virus protein VP39"/>
    <property type="match status" value="1"/>
</dbReference>